<dbReference type="OrthoDB" id="4085451at2759"/>
<dbReference type="InterPro" id="IPR054448">
    <property type="entry name" value="HTH_put_ascomycetes"/>
</dbReference>
<feature type="region of interest" description="Disordered" evidence="1">
    <location>
        <begin position="1"/>
        <end position="74"/>
    </location>
</feature>
<feature type="compositionally biased region" description="Polar residues" evidence="1">
    <location>
        <begin position="89"/>
        <end position="105"/>
    </location>
</feature>
<keyword evidence="4" id="KW-1185">Reference proteome</keyword>
<sequence length="215" mass="23168">MGSSTSKAARTAAGASARKYPNRVPPTTSQGARPPPSSSVSESQPTRPGPTVHPEPQASETKNEAVKLDSSDPVYASNLRTLGAVQPNPILSHTSTNPIDPTTTKASRRPQEPVDASNQPFPVSQFAALNPRNNPAIAILEARQRLQEEADREFQTAGRGRKGVEGRQFLDVVTLRQILQLRDDRGMSADDIEQRMGLKKGVVARLGPKGMFRGL</sequence>
<name>A0A9P4MD12_9PEZI</name>
<evidence type="ECO:0000256" key="1">
    <source>
        <dbReference type="SAM" id="MobiDB-lite"/>
    </source>
</evidence>
<feature type="region of interest" description="Disordered" evidence="1">
    <location>
        <begin position="86"/>
        <end position="115"/>
    </location>
</feature>
<protein>
    <recommendedName>
        <fullName evidence="2">Helix-turn-helix domain-containing protein</fullName>
    </recommendedName>
</protein>
<comment type="caution">
    <text evidence="3">The sequence shown here is derived from an EMBL/GenBank/DDBJ whole genome shotgun (WGS) entry which is preliminary data.</text>
</comment>
<dbReference type="AlphaFoldDB" id="A0A9P4MD12"/>
<evidence type="ECO:0000259" key="2">
    <source>
        <dbReference type="Pfam" id="PF22943"/>
    </source>
</evidence>
<gene>
    <name evidence="3" type="ORF">NA57DRAFT_71985</name>
</gene>
<organism evidence="3 4">
    <name type="scientific">Rhizodiscina lignyota</name>
    <dbReference type="NCBI Taxonomy" id="1504668"/>
    <lineage>
        <taxon>Eukaryota</taxon>
        <taxon>Fungi</taxon>
        <taxon>Dikarya</taxon>
        <taxon>Ascomycota</taxon>
        <taxon>Pezizomycotina</taxon>
        <taxon>Dothideomycetes</taxon>
        <taxon>Pleosporomycetidae</taxon>
        <taxon>Aulographales</taxon>
        <taxon>Rhizodiscinaceae</taxon>
        <taxon>Rhizodiscina</taxon>
    </lineage>
</organism>
<evidence type="ECO:0000313" key="3">
    <source>
        <dbReference type="EMBL" id="KAF2103002.1"/>
    </source>
</evidence>
<feature type="compositionally biased region" description="Basic and acidic residues" evidence="1">
    <location>
        <begin position="61"/>
        <end position="70"/>
    </location>
</feature>
<feature type="domain" description="Helix-turn-helix" evidence="2">
    <location>
        <begin position="169"/>
        <end position="212"/>
    </location>
</feature>
<proteinExistence type="predicted"/>
<dbReference type="Pfam" id="PF22943">
    <property type="entry name" value="HTH_68"/>
    <property type="match status" value="1"/>
</dbReference>
<dbReference type="EMBL" id="ML978122">
    <property type="protein sequence ID" value="KAF2103002.1"/>
    <property type="molecule type" value="Genomic_DNA"/>
</dbReference>
<dbReference type="Proteomes" id="UP000799772">
    <property type="component" value="Unassembled WGS sequence"/>
</dbReference>
<accession>A0A9P4MD12</accession>
<feature type="compositionally biased region" description="Low complexity" evidence="1">
    <location>
        <begin position="1"/>
        <end position="19"/>
    </location>
</feature>
<reference evidence="3" key="1">
    <citation type="journal article" date="2020" name="Stud. Mycol.">
        <title>101 Dothideomycetes genomes: a test case for predicting lifestyles and emergence of pathogens.</title>
        <authorList>
            <person name="Haridas S."/>
            <person name="Albert R."/>
            <person name="Binder M."/>
            <person name="Bloem J."/>
            <person name="Labutti K."/>
            <person name="Salamov A."/>
            <person name="Andreopoulos B."/>
            <person name="Baker S."/>
            <person name="Barry K."/>
            <person name="Bills G."/>
            <person name="Bluhm B."/>
            <person name="Cannon C."/>
            <person name="Castanera R."/>
            <person name="Culley D."/>
            <person name="Daum C."/>
            <person name="Ezra D."/>
            <person name="Gonzalez J."/>
            <person name="Henrissat B."/>
            <person name="Kuo A."/>
            <person name="Liang C."/>
            <person name="Lipzen A."/>
            <person name="Lutzoni F."/>
            <person name="Magnuson J."/>
            <person name="Mondo S."/>
            <person name="Nolan M."/>
            <person name="Ohm R."/>
            <person name="Pangilinan J."/>
            <person name="Park H.-J."/>
            <person name="Ramirez L."/>
            <person name="Alfaro M."/>
            <person name="Sun H."/>
            <person name="Tritt A."/>
            <person name="Yoshinaga Y."/>
            <person name="Zwiers L.-H."/>
            <person name="Turgeon B."/>
            <person name="Goodwin S."/>
            <person name="Spatafora J."/>
            <person name="Crous P."/>
            <person name="Grigoriev I."/>
        </authorList>
    </citation>
    <scope>NUCLEOTIDE SEQUENCE</scope>
    <source>
        <strain evidence="3">CBS 133067</strain>
    </source>
</reference>
<evidence type="ECO:0000313" key="4">
    <source>
        <dbReference type="Proteomes" id="UP000799772"/>
    </source>
</evidence>